<name>A0AAD4HZ08_9PEZI</name>
<evidence type="ECO:0000313" key="4">
    <source>
        <dbReference type="Proteomes" id="UP001197093"/>
    </source>
</evidence>
<protein>
    <recommendedName>
        <fullName evidence="5">Integral membrane protein</fullName>
    </recommendedName>
</protein>
<organism evidence="3 4">
    <name type="scientific">Staphylotrichum longicolle</name>
    <dbReference type="NCBI Taxonomy" id="669026"/>
    <lineage>
        <taxon>Eukaryota</taxon>
        <taxon>Fungi</taxon>
        <taxon>Dikarya</taxon>
        <taxon>Ascomycota</taxon>
        <taxon>Pezizomycotina</taxon>
        <taxon>Sordariomycetes</taxon>
        <taxon>Sordariomycetidae</taxon>
        <taxon>Sordariales</taxon>
        <taxon>Chaetomiaceae</taxon>
        <taxon>Staphylotrichum</taxon>
    </lineage>
</organism>
<feature type="transmembrane region" description="Helical" evidence="2">
    <location>
        <begin position="69"/>
        <end position="94"/>
    </location>
</feature>
<evidence type="ECO:0000256" key="2">
    <source>
        <dbReference type="SAM" id="Phobius"/>
    </source>
</evidence>
<evidence type="ECO:0000256" key="1">
    <source>
        <dbReference type="SAM" id="MobiDB-lite"/>
    </source>
</evidence>
<feature type="transmembrane region" description="Helical" evidence="2">
    <location>
        <begin position="45"/>
        <end position="63"/>
    </location>
</feature>
<keyword evidence="2" id="KW-0812">Transmembrane</keyword>
<reference evidence="3" key="1">
    <citation type="submission" date="2023-02" db="EMBL/GenBank/DDBJ databases">
        <authorList>
            <person name="Palmer J.M."/>
        </authorList>
    </citation>
    <scope>NUCLEOTIDE SEQUENCE</scope>
    <source>
        <strain evidence="3">FW57</strain>
    </source>
</reference>
<keyword evidence="4" id="KW-1185">Reference proteome</keyword>
<sequence length="243" mass="27286">MASSQTTCRAGPDVAYRPLNSPSLGDDSDFDDRQKWKVTLSLTEIFRLVVAGLAFSDIIVWLALSLISIRYSCVIIAFLELFLVVGWNLCLVIPPSRVARALPRILCQIGDWTCAINGKDKDDRLPRKPLTKPQKQRKLVLKALVDMALGVSIIVIMVVFWPRVPIWYNYHSRRQCIFWISMAVGGLEIITAFLCLGDCFRSLVFEFGAVLRHIDDPDTRTRVQLTPDADYRRTAGGTVSIAA</sequence>
<accession>A0AAD4HZ08</accession>
<evidence type="ECO:0000313" key="3">
    <source>
        <dbReference type="EMBL" id="KAG7286233.1"/>
    </source>
</evidence>
<dbReference type="Proteomes" id="UP001197093">
    <property type="component" value="Unassembled WGS sequence"/>
</dbReference>
<feature type="transmembrane region" description="Helical" evidence="2">
    <location>
        <begin position="177"/>
        <end position="196"/>
    </location>
</feature>
<keyword evidence="2" id="KW-0472">Membrane</keyword>
<proteinExistence type="predicted"/>
<dbReference type="AlphaFoldDB" id="A0AAD4HZ08"/>
<evidence type="ECO:0008006" key="5">
    <source>
        <dbReference type="Google" id="ProtNLM"/>
    </source>
</evidence>
<feature type="transmembrane region" description="Helical" evidence="2">
    <location>
        <begin position="139"/>
        <end position="161"/>
    </location>
</feature>
<keyword evidence="2" id="KW-1133">Transmembrane helix</keyword>
<dbReference type="EMBL" id="JAHCVI010000004">
    <property type="protein sequence ID" value="KAG7286233.1"/>
    <property type="molecule type" value="Genomic_DNA"/>
</dbReference>
<feature type="region of interest" description="Disordered" evidence="1">
    <location>
        <begin position="1"/>
        <end position="20"/>
    </location>
</feature>
<comment type="caution">
    <text evidence="3">The sequence shown here is derived from an EMBL/GenBank/DDBJ whole genome shotgun (WGS) entry which is preliminary data.</text>
</comment>
<gene>
    <name evidence="3" type="ORF">NEMBOFW57_008539</name>
</gene>